<dbReference type="OrthoDB" id="4779074at2759"/>
<feature type="compositionally biased region" description="Acidic residues" evidence="1">
    <location>
        <begin position="220"/>
        <end position="235"/>
    </location>
</feature>
<organism evidence="2 3">
    <name type="scientific">Xylaria flabelliformis</name>
    <dbReference type="NCBI Taxonomy" id="2512241"/>
    <lineage>
        <taxon>Eukaryota</taxon>
        <taxon>Fungi</taxon>
        <taxon>Dikarya</taxon>
        <taxon>Ascomycota</taxon>
        <taxon>Pezizomycotina</taxon>
        <taxon>Sordariomycetes</taxon>
        <taxon>Xylariomycetidae</taxon>
        <taxon>Xylariales</taxon>
        <taxon>Xylariaceae</taxon>
        <taxon>Xylaria</taxon>
    </lineage>
</organism>
<feature type="compositionally biased region" description="Polar residues" evidence="1">
    <location>
        <begin position="236"/>
        <end position="250"/>
    </location>
</feature>
<evidence type="ECO:0000313" key="3">
    <source>
        <dbReference type="Proteomes" id="UP000319160"/>
    </source>
</evidence>
<accession>A0A553I094</accession>
<dbReference type="Proteomes" id="UP000319160">
    <property type="component" value="Unassembled WGS sequence"/>
</dbReference>
<evidence type="ECO:0000256" key="1">
    <source>
        <dbReference type="SAM" id="MobiDB-lite"/>
    </source>
</evidence>
<gene>
    <name evidence="2" type="ORF">FHL15_005598</name>
</gene>
<protein>
    <submittedName>
        <fullName evidence="2">Uncharacterized protein</fullName>
    </submittedName>
</protein>
<reference evidence="3" key="1">
    <citation type="submission" date="2019-06" db="EMBL/GenBank/DDBJ databases">
        <title>Draft genome sequence of the griseofulvin-producing fungus Xylaria cubensis strain G536.</title>
        <authorList>
            <person name="Mead M.E."/>
            <person name="Raja H.A."/>
            <person name="Steenwyk J.L."/>
            <person name="Knowles S.L."/>
            <person name="Oberlies N.H."/>
            <person name="Rokas A."/>
        </authorList>
    </citation>
    <scope>NUCLEOTIDE SEQUENCE [LARGE SCALE GENOMIC DNA]</scope>
    <source>
        <strain evidence="3">G536</strain>
    </source>
</reference>
<comment type="caution">
    <text evidence="2">The sequence shown here is derived from an EMBL/GenBank/DDBJ whole genome shotgun (WGS) entry which is preliminary data.</text>
</comment>
<dbReference type="EMBL" id="VFLP01000028">
    <property type="protein sequence ID" value="TRX93626.1"/>
    <property type="molecule type" value="Genomic_DNA"/>
</dbReference>
<evidence type="ECO:0000313" key="2">
    <source>
        <dbReference type="EMBL" id="TRX93626.1"/>
    </source>
</evidence>
<keyword evidence="3" id="KW-1185">Reference proteome</keyword>
<feature type="region of interest" description="Disordered" evidence="1">
    <location>
        <begin position="303"/>
        <end position="323"/>
    </location>
</feature>
<sequence>MSGSEGAPELTKPLTFCNAIFFFYACGCRAPEPFFCCRPHPDDSSGAVKCRHETPSVIIAKLPHASVDPASLEFVREVDTAERIDLAILGNIPQDEIDSLPERVDGTFTAAQVASRWRARQKALLTFSPDAVPFVPKSYAAAPTPTPASELGDVTTLEGPSDTVEEKLVESAKEGTDNAEQDEECQQDGECQQDTKSEKLQSDPPVIAEEMVCEEVARPDDDDDDDSESSEEFFDTEQNAASESSVSSRETTPKPEEQPGSSGTLATDAISYDEMMLFWALVNNETASQTNKASSWGISSLLGGIGDATDSRQGRCEGDRDYT</sequence>
<feature type="compositionally biased region" description="Basic and acidic residues" evidence="1">
    <location>
        <begin position="309"/>
        <end position="323"/>
    </location>
</feature>
<dbReference type="AlphaFoldDB" id="A0A553I094"/>
<feature type="compositionally biased region" description="Acidic residues" evidence="1">
    <location>
        <begin position="177"/>
        <end position="187"/>
    </location>
</feature>
<proteinExistence type="predicted"/>
<name>A0A553I094_9PEZI</name>
<feature type="region of interest" description="Disordered" evidence="1">
    <location>
        <begin position="143"/>
        <end position="267"/>
    </location>
</feature>
<feature type="compositionally biased region" description="Basic and acidic residues" evidence="1">
    <location>
        <begin position="164"/>
        <end position="176"/>
    </location>
</feature>